<dbReference type="KEGG" id="aht:ANTHELSMS3_00754"/>
<dbReference type="PANTHER" id="PTHR30024">
    <property type="entry name" value="ALIPHATIC SULFONATES-BINDING PROTEIN-RELATED"/>
    <property type="match status" value="1"/>
</dbReference>
<organism evidence="3 4">
    <name type="scientific">Antarctobacter heliothermus</name>
    <dbReference type="NCBI Taxonomy" id="74033"/>
    <lineage>
        <taxon>Bacteria</taxon>
        <taxon>Pseudomonadati</taxon>
        <taxon>Pseudomonadota</taxon>
        <taxon>Alphaproteobacteria</taxon>
        <taxon>Rhodobacterales</taxon>
        <taxon>Roseobacteraceae</taxon>
        <taxon>Antarctobacter</taxon>
    </lineage>
</organism>
<dbReference type="SUPFAM" id="SSF53850">
    <property type="entry name" value="Periplasmic binding protein-like II"/>
    <property type="match status" value="1"/>
</dbReference>
<evidence type="ECO:0000256" key="1">
    <source>
        <dbReference type="SAM" id="SignalP"/>
    </source>
</evidence>
<gene>
    <name evidence="3" type="ORF">ANTHELSMS3_00754</name>
</gene>
<accession>A0A222DZZ7</accession>
<feature type="signal peptide" evidence="1">
    <location>
        <begin position="1"/>
        <end position="24"/>
    </location>
</feature>
<dbReference type="PANTHER" id="PTHR30024:SF48">
    <property type="entry name" value="ABC TRANSPORTER SUBSTRATE-BINDING PROTEIN"/>
    <property type="match status" value="1"/>
</dbReference>
<dbReference type="RefSeq" id="WP_094033706.1">
    <property type="nucleotide sequence ID" value="NZ_CP022540.1"/>
</dbReference>
<reference evidence="3 4" key="1">
    <citation type="submission" date="2017-07" db="EMBL/GenBank/DDBJ databases">
        <title>Genome Sequence of Antarctobacter heliothermus Strain SMS3 Isolated from a culture of the Diatom Skeletonema marinoi.</title>
        <authorList>
            <person name="Topel M."/>
            <person name="Pinder M.I.M."/>
            <person name="Johansson O.N."/>
            <person name="Kourtchenko O."/>
            <person name="Godhe A."/>
            <person name="Clarke A.K."/>
        </authorList>
    </citation>
    <scope>NUCLEOTIDE SEQUENCE [LARGE SCALE GENOMIC DNA]</scope>
    <source>
        <strain evidence="3 4">SMS3</strain>
    </source>
</reference>
<keyword evidence="4" id="KW-1185">Reference proteome</keyword>
<evidence type="ECO:0000313" key="3">
    <source>
        <dbReference type="EMBL" id="ASP19472.1"/>
    </source>
</evidence>
<keyword evidence="1" id="KW-0732">Signal</keyword>
<dbReference type="Proteomes" id="UP000203589">
    <property type="component" value="Chromosome"/>
</dbReference>
<sequence length="325" mass="34353">MIRSITRRGACAVLAMFLAAPAFSQDLPVIRAAVLKIGTVNWELSTIVEQGFDEAHGFDLEIAPYADNGATRVAVEGGEADVAVADWIWVARQRAAGKDYVFVPYSKAVGGLVAPKGSGVTSLKDLAGGKIGIAGGPLDKSWLILRAYAQQEYGMDLKAETEQVFGAPPLIFKSGLSGDLQGAINFWHFLAKMKAAGMEEVISVETAGKALGLNTDTPLLGYYMKESFLAANPGLAQALYDASRDAKDLLASDDAAWEAIRPIMNAKTDAQFDQLKSDWLAGTPARGPVDIDGANKMLALMNDLGGADLVGKATTVPDGLFADLN</sequence>
<feature type="chain" id="PRO_5012533228" evidence="1">
    <location>
        <begin position="25"/>
        <end position="325"/>
    </location>
</feature>
<name>A0A222DZZ7_9RHOB</name>
<dbReference type="OrthoDB" id="5621714at2"/>
<feature type="domain" description="SsuA/THI5-like" evidence="2">
    <location>
        <begin position="49"/>
        <end position="250"/>
    </location>
</feature>
<evidence type="ECO:0000313" key="4">
    <source>
        <dbReference type="Proteomes" id="UP000203589"/>
    </source>
</evidence>
<evidence type="ECO:0000259" key="2">
    <source>
        <dbReference type="Pfam" id="PF09084"/>
    </source>
</evidence>
<proteinExistence type="predicted"/>
<dbReference type="EMBL" id="CP022540">
    <property type="protein sequence ID" value="ASP19472.1"/>
    <property type="molecule type" value="Genomic_DNA"/>
</dbReference>
<dbReference type="AlphaFoldDB" id="A0A222DZZ7"/>
<protein>
    <submittedName>
        <fullName evidence="3">NMT1/THI5 like protein</fullName>
    </submittedName>
</protein>
<dbReference type="Pfam" id="PF09084">
    <property type="entry name" value="NMT1"/>
    <property type="match status" value="1"/>
</dbReference>
<dbReference type="InterPro" id="IPR015168">
    <property type="entry name" value="SsuA/THI5"/>
</dbReference>
<dbReference type="Gene3D" id="3.40.190.10">
    <property type="entry name" value="Periplasmic binding protein-like II"/>
    <property type="match status" value="2"/>
</dbReference>